<dbReference type="EMBL" id="JABEXW010000734">
    <property type="protein sequence ID" value="KAF4957157.1"/>
    <property type="molecule type" value="Genomic_DNA"/>
</dbReference>
<proteinExistence type="predicted"/>
<reference evidence="2" key="2">
    <citation type="submission" date="2020-05" db="EMBL/GenBank/DDBJ databases">
        <authorList>
            <person name="Kim H.-S."/>
            <person name="Proctor R.H."/>
            <person name="Brown D.W."/>
        </authorList>
    </citation>
    <scope>NUCLEOTIDE SEQUENCE</scope>
    <source>
        <strain evidence="2">NRRL 20472</strain>
    </source>
</reference>
<feature type="compositionally biased region" description="Polar residues" evidence="1">
    <location>
        <begin position="852"/>
        <end position="863"/>
    </location>
</feature>
<feature type="region of interest" description="Disordered" evidence="1">
    <location>
        <begin position="1179"/>
        <end position="1308"/>
    </location>
</feature>
<feature type="compositionally biased region" description="Polar residues" evidence="1">
    <location>
        <begin position="505"/>
        <end position="519"/>
    </location>
</feature>
<sequence length="1308" mass="148139">MALLSEYLEGIMKVPLSLLTSDGFAECPLRFSQQADLPDFEDFLAHQRITGIVNPETLDDMLRSLGIAKARFHETLESGQPPCLNHVVPIHCLLASDIYTDGEIYQQVSRHMGTGRLGLADQWLDKLQEGKRKHLAALLGHPQIMEAMKTVLPFVGLWEEFLLGNWAKHLAAHCDELVGNYWAHISQTWSTIFRQLEHLRHLADAQTVRHLRYKAPAWSTLDRDEIEEGFEDGSLFPNVQREHDRAILKRNVLSLRCIIPSIRTFDENMRYLTIAAKILEKRIEVKPKRRRKGPTKSLANNLQVPENLFNNLRKDWHSHRQFCEVAEGQFCEVRDDPSPNFAFLQLFLIAWRKFPHLSTETPLQDTKGIGIVAFLDDEEEARLCSAAYALGFSNSKIEAKINLDLAKQPRRAKHKKTKTSEWRGGKPTIRTLKSLHKSAFYPQLLRQHKARKNPEPVCIQADIVRAFFGYWTIDSGYGASDLDDPNNPSLGFDEIIRQRRHAQPPRSSQDAGSKSNGRSRNNKKRKDKTSENNRTRMTDGAGDRLPEDEADVPDHHDAQPTSLEDVSMESLSDCQDNPISTQTEGSSHQKSKLVQRRRRREKNRRRMNRSSTIPEELYPSSSAEAETFDNPRLNPELPPHITQRSSPPVLPRNHTEPQQSSEPRQLAEQDPHHTIPNVPLESAQTLQPEPPPTQAQYPATEQDLPQPVPSVPLQSSRRSYPEPPHLRHQPQTPSPVTEQVPQQSIPDVPLQSSQRSPPQLPFPDSPRSFERRSPTVEQDPQQSIPDVPLPTSRRSRPEPPLRPQPQVQSSNSINSPEPRSSTAEQDPPQPVPSVPLQSPRRSPPQVPFPDSAKSSEPRLQTAEQDAAPHLSSEISPSFQAESSSSHRPQAQCPGSVNSPEPWSSIAEQDLPQSIPCLPVQFFSRRSQPEPPFRSQVQSPSSAGSVSSRYGLLSESPTHPNPPPVNGLLPEDRASSIPDRASQGLMREWSRSANTSDWEESSPKTDEPEVDREFTTQNLSQDFRSCESTSPVLKSKNRVSSLYWNSSPPLPQSRLHYHPYRRPSSPFVRVPEASFLSDPRRDTAASAHKSSPTRPRSELGSDWERNVLDSYQTSIPQSSPVRPRSELDSDWENDFLNSYQPKPKRQRVDGHAIKRSPRRLQHERPSLYSKRWLRAWLRTRPGSSFDDNGPNSRQFEDTGPTPTDTDWEIPGSIPPEMDWRFSGSMPPEIDLEDDTMNLDRTEDDDQTLPDSAPSEMEWDSQTKRERGRQGQGSYTRGGPDIVLGGTYDLPDRPDSGRSPPQRPIIEELN</sequence>
<comment type="caution">
    <text evidence="2">The sequence shown here is derived from an EMBL/GenBank/DDBJ whole genome shotgun (WGS) entry which is preliminary data.</text>
</comment>
<accession>A0A8H4TFX1</accession>
<feature type="compositionally biased region" description="Polar residues" evidence="1">
    <location>
        <begin position="559"/>
        <end position="588"/>
    </location>
</feature>
<evidence type="ECO:0000313" key="2">
    <source>
        <dbReference type="EMBL" id="KAF4957157.1"/>
    </source>
</evidence>
<feature type="compositionally biased region" description="Polar residues" evidence="1">
    <location>
        <begin position="1014"/>
        <end position="1046"/>
    </location>
</feature>
<feature type="region of interest" description="Disordered" evidence="1">
    <location>
        <begin position="499"/>
        <end position="1163"/>
    </location>
</feature>
<dbReference type="InterPro" id="IPR022198">
    <property type="entry name" value="DUF3723"/>
</dbReference>
<name>A0A8H4TFX1_9HYPO</name>
<feature type="compositionally biased region" description="Basic residues" evidence="1">
    <location>
        <begin position="589"/>
        <end position="608"/>
    </location>
</feature>
<reference evidence="2" key="1">
    <citation type="journal article" date="2020" name="BMC Genomics">
        <title>Correction to: Identification and distribution of gene clusters required for synthesis of sphingolipid metabolism inhibitors in diverse species of the filamentous fungus Fusarium.</title>
        <authorList>
            <person name="Kim H.S."/>
            <person name="Lohmar J.M."/>
            <person name="Busman M."/>
            <person name="Brown D.W."/>
            <person name="Naumann T.A."/>
            <person name="Divon H.H."/>
            <person name="Lysoe E."/>
            <person name="Uhlig S."/>
            <person name="Proctor R.H."/>
        </authorList>
    </citation>
    <scope>NUCLEOTIDE SEQUENCE</scope>
    <source>
        <strain evidence="2">NRRL 20472</strain>
    </source>
</reference>
<feature type="compositionally biased region" description="Acidic residues" evidence="1">
    <location>
        <begin position="1228"/>
        <end position="1246"/>
    </location>
</feature>
<feature type="compositionally biased region" description="Polar residues" evidence="1">
    <location>
        <begin position="729"/>
        <end position="757"/>
    </location>
</feature>
<feature type="compositionally biased region" description="Polar residues" evidence="1">
    <location>
        <begin position="775"/>
        <end position="784"/>
    </location>
</feature>
<dbReference type="Pfam" id="PF12520">
    <property type="entry name" value="DUF3723"/>
    <property type="match status" value="1"/>
</dbReference>
<organism evidence="2 3">
    <name type="scientific">Fusarium sarcochroum</name>
    <dbReference type="NCBI Taxonomy" id="1208366"/>
    <lineage>
        <taxon>Eukaryota</taxon>
        <taxon>Fungi</taxon>
        <taxon>Dikarya</taxon>
        <taxon>Ascomycota</taxon>
        <taxon>Pezizomycotina</taxon>
        <taxon>Sordariomycetes</taxon>
        <taxon>Hypocreomycetidae</taxon>
        <taxon>Hypocreales</taxon>
        <taxon>Nectriaceae</taxon>
        <taxon>Fusarium</taxon>
        <taxon>Fusarium lateritium species complex</taxon>
    </lineage>
</organism>
<feature type="compositionally biased region" description="Polar residues" evidence="1">
    <location>
        <begin position="1180"/>
        <end position="1192"/>
    </location>
</feature>
<evidence type="ECO:0000313" key="3">
    <source>
        <dbReference type="Proteomes" id="UP000622797"/>
    </source>
</evidence>
<feature type="compositionally biased region" description="Low complexity" evidence="1">
    <location>
        <begin position="934"/>
        <end position="947"/>
    </location>
</feature>
<feature type="compositionally biased region" description="Polar residues" evidence="1">
    <location>
        <begin position="1108"/>
        <end position="1119"/>
    </location>
</feature>
<feature type="compositionally biased region" description="Basic and acidic residues" evidence="1">
    <location>
        <begin position="1094"/>
        <end position="1106"/>
    </location>
</feature>
<feature type="compositionally biased region" description="Polar residues" evidence="1">
    <location>
        <begin position="872"/>
        <end position="901"/>
    </location>
</feature>
<protein>
    <submittedName>
        <fullName evidence="2">Uncharacterized protein</fullName>
    </submittedName>
</protein>
<keyword evidence="3" id="KW-1185">Reference proteome</keyword>
<dbReference type="OrthoDB" id="4227485at2759"/>
<gene>
    <name evidence="2" type="ORF">FSARC_11366</name>
</gene>
<evidence type="ECO:0000256" key="1">
    <source>
        <dbReference type="SAM" id="MobiDB-lite"/>
    </source>
</evidence>
<feature type="compositionally biased region" description="Basic and acidic residues" evidence="1">
    <location>
        <begin position="528"/>
        <end position="558"/>
    </location>
</feature>
<dbReference type="Proteomes" id="UP000622797">
    <property type="component" value="Unassembled WGS sequence"/>
</dbReference>
<feature type="compositionally biased region" description="Polar residues" evidence="1">
    <location>
        <begin position="807"/>
        <end position="824"/>
    </location>
</feature>
<feature type="compositionally biased region" description="Basic and acidic residues" evidence="1">
    <location>
        <begin position="1000"/>
        <end position="1013"/>
    </location>
</feature>